<dbReference type="eggNOG" id="arCOG04500">
    <property type="taxonomic scope" value="Archaea"/>
</dbReference>
<evidence type="ECO:0000313" key="2">
    <source>
        <dbReference type="EMBL" id="ERG96440.1"/>
    </source>
</evidence>
<gene>
    <name evidence="2" type="ORF">J07HQW2_02919</name>
</gene>
<evidence type="ECO:0000313" key="3">
    <source>
        <dbReference type="Proteomes" id="UP000030710"/>
    </source>
</evidence>
<dbReference type="STRING" id="1238425.J07HQW2_02919"/>
<feature type="region of interest" description="Disordered" evidence="1">
    <location>
        <begin position="67"/>
        <end position="91"/>
    </location>
</feature>
<proteinExistence type="predicted"/>
<name>U1NH26_9EURY</name>
<dbReference type="EMBL" id="KE356561">
    <property type="protein sequence ID" value="ERG96440.1"/>
    <property type="molecule type" value="Genomic_DNA"/>
</dbReference>
<protein>
    <recommendedName>
        <fullName evidence="4">CARDB domain-containing protein</fullName>
    </recommendedName>
</protein>
<dbReference type="RefSeq" id="WP_021055905.1">
    <property type="nucleotide sequence ID" value="NZ_KE356561.1"/>
</dbReference>
<dbReference type="AlphaFoldDB" id="U1NH26"/>
<organism evidence="2 3">
    <name type="scientific">Haloquadratum walsbyi J07HQW2</name>
    <dbReference type="NCBI Taxonomy" id="1238425"/>
    <lineage>
        <taxon>Archaea</taxon>
        <taxon>Methanobacteriati</taxon>
        <taxon>Methanobacteriota</taxon>
        <taxon>Stenosarchaea group</taxon>
        <taxon>Halobacteria</taxon>
        <taxon>Halobacteriales</taxon>
        <taxon>Haloferacaceae</taxon>
        <taxon>Haloquadratum</taxon>
    </lineage>
</organism>
<accession>U1NH26</accession>
<dbReference type="Proteomes" id="UP000030710">
    <property type="component" value="Unassembled WGS sequence"/>
</dbReference>
<feature type="non-terminal residue" evidence="2">
    <location>
        <position position="1"/>
    </location>
</feature>
<evidence type="ECO:0008006" key="4">
    <source>
        <dbReference type="Google" id="ProtNLM"/>
    </source>
</evidence>
<dbReference type="HOGENOM" id="CLU_2418104_0_0_2"/>
<sequence>TSESITVGSDPDLTVSVSTNGSEKLTTVCVTVDNKTKRTYNNSASNQTLTRELGITLQNGAHTIEVETTTQTNPDTTERTPRNNTSTKLLI</sequence>
<reference evidence="2 3" key="1">
    <citation type="journal article" date="2013" name="PLoS ONE">
        <title>Assembly-driven community genomics of a hypersaline microbial ecosystem.</title>
        <authorList>
            <person name="Podell S."/>
            <person name="Ugalde J.A."/>
            <person name="Narasingarao P."/>
            <person name="Banfield J.F."/>
            <person name="Heidelberg K.B."/>
            <person name="Allen E.E."/>
        </authorList>
    </citation>
    <scope>NUCLEOTIDE SEQUENCE [LARGE SCALE GENOMIC DNA]</scope>
    <source>
        <strain evidence="3">J07HQW2</strain>
    </source>
</reference>
<evidence type="ECO:0000256" key="1">
    <source>
        <dbReference type="SAM" id="MobiDB-lite"/>
    </source>
</evidence>
<feature type="compositionally biased region" description="Polar residues" evidence="1">
    <location>
        <begin position="82"/>
        <end position="91"/>
    </location>
</feature>